<evidence type="ECO:0000256" key="2">
    <source>
        <dbReference type="SAM" id="SignalP"/>
    </source>
</evidence>
<feature type="chain" id="PRO_5025685029" description="GPI anchored protein" evidence="2">
    <location>
        <begin position="17"/>
        <end position="277"/>
    </location>
</feature>
<dbReference type="Proteomes" id="UP000799757">
    <property type="component" value="Unassembled WGS sequence"/>
</dbReference>
<dbReference type="OrthoDB" id="3689315at2759"/>
<keyword evidence="2" id="KW-0732">Signal</keyword>
<dbReference type="EMBL" id="MU001960">
    <property type="protein sequence ID" value="KAF2792650.1"/>
    <property type="molecule type" value="Genomic_DNA"/>
</dbReference>
<name>A0A6A6X832_9PLEO</name>
<evidence type="ECO:0000256" key="1">
    <source>
        <dbReference type="SAM" id="MobiDB-lite"/>
    </source>
</evidence>
<keyword evidence="4" id="KW-1185">Reference proteome</keyword>
<dbReference type="AlphaFoldDB" id="A0A6A6X832"/>
<reference evidence="3" key="1">
    <citation type="journal article" date="2020" name="Stud. Mycol.">
        <title>101 Dothideomycetes genomes: a test case for predicting lifestyles and emergence of pathogens.</title>
        <authorList>
            <person name="Haridas S."/>
            <person name="Albert R."/>
            <person name="Binder M."/>
            <person name="Bloem J."/>
            <person name="Labutti K."/>
            <person name="Salamov A."/>
            <person name="Andreopoulos B."/>
            <person name="Baker S."/>
            <person name="Barry K."/>
            <person name="Bills G."/>
            <person name="Bluhm B."/>
            <person name="Cannon C."/>
            <person name="Castanera R."/>
            <person name="Culley D."/>
            <person name="Daum C."/>
            <person name="Ezra D."/>
            <person name="Gonzalez J."/>
            <person name="Henrissat B."/>
            <person name="Kuo A."/>
            <person name="Liang C."/>
            <person name="Lipzen A."/>
            <person name="Lutzoni F."/>
            <person name="Magnuson J."/>
            <person name="Mondo S."/>
            <person name="Nolan M."/>
            <person name="Ohm R."/>
            <person name="Pangilinan J."/>
            <person name="Park H.-J."/>
            <person name="Ramirez L."/>
            <person name="Alfaro M."/>
            <person name="Sun H."/>
            <person name="Tritt A."/>
            <person name="Yoshinaga Y."/>
            <person name="Zwiers L.-H."/>
            <person name="Turgeon B."/>
            <person name="Goodwin S."/>
            <person name="Spatafora J."/>
            <person name="Crous P."/>
            <person name="Grigoriev I."/>
        </authorList>
    </citation>
    <scope>NUCLEOTIDE SEQUENCE</scope>
    <source>
        <strain evidence="3">CBS 109.77</strain>
    </source>
</reference>
<evidence type="ECO:0000313" key="4">
    <source>
        <dbReference type="Proteomes" id="UP000799757"/>
    </source>
</evidence>
<gene>
    <name evidence="3" type="ORF">K505DRAFT_362700</name>
</gene>
<sequence>MHSAKLVVLLAGAAAAQSSVAILNLFESDKTLTFKGSDSRATTYEHVCAPTSSGANPPVQSTSIVPSIVDSPTTSSSIADPLATASLNIDISLTAILENPTASSIHFAAGSIPNFPFTTQAPKPRVRRDDDDECEPYTLIQGPETWEFHLTDPIPGALTLDGGCNWKGELTAATITCTVTQNGTALGPPSITASTLNPSELSSFEAIQTLVIVSASVTSPNGNFSSTLSPTASATRSGSPTGTTSQSTGIAPSMSLPTGAMVFVGGAAGLFAAALAL</sequence>
<organism evidence="3 4">
    <name type="scientific">Melanomma pulvis-pyrius CBS 109.77</name>
    <dbReference type="NCBI Taxonomy" id="1314802"/>
    <lineage>
        <taxon>Eukaryota</taxon>
        <taxon>Fungi</taxon>
        <taxon>Dikarya</taxon>
        <taxon>Ascomycota</taxon>
        <taxon>Pezizomycotina</taxon>
        <taxon>Dothideomycetes</taxon>
        <taxon>Pleosporomycetidae</taxon>
        <taxon>Pleosporales</taxon>
        <taxon>Melanommataceae</taxon>
        <taxon>Melanomma</taxon>
    </lineage>
</organism>
<feature type="compositionally biased region" description="Low complexity" evidence="1">
    <location>
        <begin position="229"/>
        <end position="248"/>
    </location>
</feature>
<evidence type="ECO:0008006" key="5">
    <source>
        <dbReference type="Google" id="ProtNLM"/>
    </source>
</evidence>
<feature type="signal peptide" evidence="2">
    <location>
        <begin position="1"/>
        <end position="16"/>
    </location>
</feature>
<accession>A0A6A6X832</accession>
<protein>
    <recommendedName>
        <fullName evidence="5">GPI anchored protein</fullName>
    </recommendedName>
</protein>
<evidence type="ECO:0000313" key="3">
    <source>
        <dbReference type="EMBL" id="KAF2792650.1"/>
    </source>
</evidence>
<proteinExistence type="predicted"/>
<feature type="region of interest" description="Disordered" evidence="1">
    <location>
        <begin position="223"/>
        <end position="251"/>
    </location>
</feature>